<dbReference type="Proteomes" id="UP001060215">
    <property type="component" value="Chromosome 7"/>
</dbReference>
<accession>A0ACC0H1A2</accession>
<evidence type="ECO:0000313" key="2">
    <source>
        <dbReference type="Proteomes" id="UP001060215"/>
    </source>
</evidence>
<comment type="caution">
    <text evidence="1">The sequence shown here is derived from an EMBL/GenBank/DDBJ whole genome shotgun (WGS) entry which is preliminary data.</text>
</comment>
<reference evidence="1 2" key="1">
    <citation type="journal article" date="2022" name="Plant J.">
        <title>Chromosome-level genome of Camellia lanceoleosa provides a valuable resource for understanding genome evolution and self-incompatibility.</title>
        <authorList>
            <person name="Gong W."/>
            <person name="Xiao S."/>
            <person name="Wang L."/>
            <person name="Liao Z."/>
            <person name="Chang Y."/>
            <person name="Mo W."/>
            <person name="Hu G."/>
            <person name="Li W."/>
            <person name="Zhao G."/>
            <person name="Zhu H."/>
            <person name="Hu X."/>
            <person name="Ji K."/>
            <person name="Xiang X."/>
            <person name="Song Q."/>
            <person name="Yuan D."/>
            <person name="Jin S."/>
            <person name="Zhang L."/>
        </authorList>
    </citation>
    <scope>NUCLEOTIDE SEQUENCE [LARGE SCALE GENOMIC DNA]</scope>
    <source>
        <strain evidence="1">SQ_2022a</strain>
    </source>
</reference>
<name>A0ACC0H1A2_9ERIC</name>
<dbReference type="EMBL" id="CM045764">
    <property type="protein sequence ID" value="KAI8006653.1"/>
    <property type="molecule type" value="Genomic_DNA"/>
</dbReference>
<proteinExistence type="predicted"/>
<keyword evidence="2" id="KW-1185">Reference proteome</keyword>
<evidence type="ECO:0000313" key="1">
    <source>
        <dbReference type="EMBL" id="KAI8006653.1"/>
    </source>
</evidence>
<protein>
    <submittedName>
        <fullName evidence="1">Proton pump-interactor 1</fullName>
    </submittedName>
</protein>
<gene>
    <name evidence="1" type="ORF">LOK49_LG07G02206</name>
</gene>
<organism evidence="1 2">
    <name type="scientific">Camellia lanceoleosa</name>
    <dbReference type="NCBI Taxonomy" id="1840588"/>
    <lineage>
        <taxon>Eukaryota</taxon>
        <taxon>Viridiplantae</taxon>
        <taxon>Streptophyta</taxon>
        <taxon>Embryophyta</taxon>
        <taxon>Tracheophyta</taxon>
        <taxon>Spermatophyta</taxon>
        <taxon>Magnoliopsida</taxon>
        <taxon>eudicotyledons</taxon>
        <taxon>Gunneridae</taxon>
        <taxon>Pentapetalae</taxon>
        <taxon>asterids</taxon>
        <taxon>Ericales</taxon>
        <taxon>Theaceae</taxon>
        <taxon>Camellia</taxon>
    </lineage>
</organism>
<sequence length="228" mass="26962">MMKNNNADPLNTFSQNWMQMNMEVLEADFMQMALKEEIEAQNNCLDDEKEFGPLSSSRDDHHLIQVNFTKDIHDTEKLMQKKNEAYSQIAKKLLKRTVKSLNYQMQHGSNNLAEEKKLLREIKQNEAKMDNIKLNNNNVNPEAAQIRYYLGSRKDIQDHIQLICNELKRLRKDDQKHTAKIEHQKRELKAIERDISSLQNKLVDIKREKYEAYECILQLKKKGDDMLL</sequence>